<proteinExistence type="predicted"/>
<comment type="caution">
    <text evidence="7">The sequence shown here is derived from an EMBL/GenBank/DDBJ whole genome shotgun (WGS) entry which is preliminary data.</text>
</comment>
<dbReference type="SUPFAM" id="SSF57701">
    <property type="entry name" value="Zn2/Cys6 DNA-binding domain"/>
    <property type="match status" value="1"/>
</dbReference>
<reference evidence="7 8" key="1">
    <citation type="submission" date="2023-08" db="EMBL/GenBank/DDBJ databases">
        <title>Black Yeasts Isolated from many extreme environments.</title>
        <authorList>
            <person name="Coleine C."/>
            <person name="Stajich J.E."/>
            <person name="Selbmann L."/>
        </authorList>
    </citation>
    <scope>NUCLEOTIDE SEQUENCE [LARGE SCALE GENOMIC DNA]</scope>
    <source>
        <strain evidence="7 8">CCFEE 5910</strain>
    </source>
</reference>
<organism evidence="7 8">
    <name type="scientific">Lithohypha guttulata</name>
    <dbReference type="NCBI Taxonomy" id="1690604"/>
    <lineage>
        <taxon>Eukaryota</taxon>
        <taxon>Fungi</taxon>
        <taxon>Dikarya</taxon>
        <taxon>Ascomycota</taxon>
        <taxon>Pezizomycotina</taxon>
        <taxon>Eurotiomycetes</taxon>
        <taxon>Chaetothyriomycetidae</taxon>
        <taxon>Chaetothyriales</taxon>
        <taxon>Trichomeriaceae</taxon>
        <taxon>Lithohypha</taxon>
    </lineage>
</organism>
<keyword evidence="8" id="KW-1185">Reference proteome</keyword>
<gene>
    <name evidence="7" type="ORF">LTR05_007271</name>
</gene>
<dbReference type="InterPro" id="IPR001138">
    <property type="entry name" value="Zn2Cys6_DnaBD"/>
</dbReference>
<sequence>MSDMLSTSQAATEIKKSGSAKPVKLRSACNSCFAAKVRCDGNKEGCKRCAEKKLQCTYSESMVGKVVGKRRKRPLPQSKFSDMSANPWAVNVGPATMPSPAPTNVSEPHNKRTCVPNDWGSLVQFDDQASLDFSICDEQFLNLDMCQTTETSVMPEVSYVMNVGLPTPSTSPPEMRFFSPTETEAAPSAIPINFGQAIDVTQQMSASTDEDDEEDDEARCIQLLAHVKRLSSREQLPYHALLSHVNRTNAVLRWLMRSSNIRTQYTCHLLLTAIMTHLTKSCEQLLARVEAGPEQEFLEESFLSENDDKPSPEQGQPSRQTGELQTEARTTLSETVAICVSIGNLLKRKPLNGFQVLGRQESALVDLERRLRAVIASS</sequence>
<dbReference type="PROSITE" id="PS50048">
    <property type="entry name" value="ZN2_CY6_FUNGAL_2"/>
    <property type="match status" value="1"/>
</dbReference>
<dbReference type="CDD" id="cd00067">
    <property type="entry name" value="GAL4"/>
    <property type="match status" value="1"/>
</dbReference>
<name>A0AAN7SV14_9EURO</name>
<dbReference type="EMBL" id="JAVRRJ010000008">
    <property type="protein sequence ID" value="KAK5082128.1"/>
    <property type="molecule type" value="Genomic_DNA"/>
</dbReference>
<dbReference type="PRINTS" id="PR00755">
    <property type="entry name" value="AFLATOXINBRP"/>
</dbReference>
<evidence type="ECO:0000256" key="2">
    <source>
        <dbReference type="ARBA" id="ARBA00023125"/>
    </source>
</evidence>
<feature type="compositionally biased region" description="Polar residues" evidence="5">
    <location>
        <begin position="313"/>
        <end position="325"/>
    </location>
</feature>
<dbReference type="Pfam" id="PF00172">
    <property type="entry name" value="Zn_clus"/>
    <property type="match status" value="1"/>
</dbReference>
<feature type="domain" description="Zn(2)-C6 fungal-type" evidence="6">
    <location>
        <begin position="28"/>
        <end position="58"/>
    </location>
</feature>
<dbReference type="SMART" id="SM00066">
    <property type="entry name" value="GAL4"/>
    <property type="match status" value="1"/>
</dbReference>
<feature type="region of interest" description="Disordered" evidence="5">
    <location>
        <begin position="303"/>
        <end position="325"/>
    </location>
</feature>
<accession>A0AAN7SV14</accession>
<dbReference type="GO" id="GO:0003677">
    <property type="term" value="F:DNA binding"/>
    <property type="evidence" value="ECO:0007669"/>
    <property type="project" value="UniProtKB-KW"/>
</dbReference>
<evidence type="ECO:0000256" key="4">
    <source>
        <dbReference type="ARBA" id="ARBA00023242"/>
    </source>
</evidence>
<keyword evidence="2" id="KW-0238">DNA-binding</keyword>
<dbReference type="Gene3D" id="4.10.240.10">
    <property type="entry name" value="Zn(2)-C6 fungal-type DNA-binding domain"/>
    <property type="match status" value="1"/>
</dbReference>
<evidence type="ECO:0000256" key="3">
    <source>
        <dbReference type="ARBA" id="ARBA00023163"/>
    </source>
</evidence>
<dbReference type="GO" id="GO:0000981">
    <property type="term" value="F:DNA-binding transcription factor activity, RNA polymerase II-specific"/>
    <property type="evidence" value="ECO:0007669"/>
    <property type="project" value="InterPro"/>
</dbReference>
<dbReference type="InterPro" id="IPR036864">
    <property type="entry name" value="Zn2-C6_fun-type_DNA-bd_sf"/>
</dbReference>
<evidence type="ECO:0000313" key="8">
    <source>
        <dbReference type="Proteomes" id="UP001309876"/>
    </source>
</evidence>
<evidence type="ECO:0000256" key="1">
    <source>
        <dbReference type="ARBA" id="ARBA00023015"/>
    </source>
</evidence>
<keyword evidence="1" id="KW-0805">Transcription regulation</keyword>
<keyword evidence="4" id="KW-0539">Nucleus</keyword>
<evidence type="ECO:0000256" key="5">
    <source>
        <dbReference type="SAM" id="MobiDB-lite"/>
    </source>
</evidence>
<dbReference type="GO" id="GO:0008270">
    <property type="term" value="F:zinc ion binding"/>
    <property type="evidence" value="ECO:0007669"/>
    <property type="project" value="InterPro"/>
</dbReference>
<keyword evidence="3" id="KW-0804">Transcription</keyword>
<evidence type="ECO:0000259" key="6">
    <source>
        <dbReference type="PROSITE" id="PS50048"/>
    </source>
</evidence>
<dbReference type="AlphaFoldDB" id="A0AAN7SV14"/>
<protein>
    <recommendedName>
        <fullName evidence="6">Zn(2)-C6 fungal-type domain-containing protein</fullName>
    </recommendedName>
</protein>
<evidence type="ECO:0000313" key="7">
    <source>
        <dbReference type="EMBL" id="KAK5082128.1"/>
    </source>
</evidence>
<dbReference type="Proteomes" id="UP001309876">
    <property type="component" value="Unassembled WGS sequence"/>
</dbReference>